<comment type="caution">
    <text evidence="1">The sequence shown here is derived from an EMBL/GenBank/DDBJ whole genome shotgun (WGS) entry which is preliminary data.</text>
</comment>
<organism evidence="1 2">
    <name type="scientific">Kribbella ginsengisoli</name>
    <dbReference type="NCBI Taxonomy" id="363865"/>
    <lineage>
        <taxon>Bacteria</taxon>
        <taxon>Bacillati</taxon>
        <taxon>Actinomycetota</taxon>
        <taxon>Actinomycetes</taxon>
        <taxon>Propionibacteriales</taxon>
        <taxon>Kribbellaceae</taxon>
        <taxon>Kribbella</taxon>
    </lineage>
</organism>
<accession>A0ABP6YE61</accession>
<evidence type="ECO:0000313" key="1">
    <source>
        <dbReference type="EMBL" id="GAA3580620.1"/>
    </source>
</evidence>
<name>A0ABP6YE61_9ACTN</name>
<dbReference type="EMBL" id="BAABAA010000008">
    <property type="protein sequence ID" value="GAA3580620.1"/>
    <property type="molecule type" value="Genomic_DNA"/>
</dbReference>
<gene>
    <name evidence="1" type="ORF">GCM10022235_58690</name>
</gene>
<evidence type="ECO:0000313" key="2">
    <source>
        <dbReference type="Proteomes" id="UP001501222"/>
    </source>
</evidence>
<dbReference type="Proteomes" id="UP001501222">
    <property type="component" value="Unassembled WGS sequence"/>
</dbReference>
<reference evidence="2" key="1">
    <citation type="journal article" date="2019" name="Int. J. Syst. Evol. Microbiol.">
        <title>The Global Catalogue of Microorganisms (GCM) 10K type strain sequencing project: providing services to taxonomists for standard genome sequencing and annotation.</title>
        <authorList>
            <consortium name="The Broad Institute Genomics Platform"/>
            <consortium name="The Broad Institute Genome Sequencing Center for Infectious Disease"/>
            <person name="Wu L."/>
            <person name="Ma J."/>
        </authorList>
    </citation>
    <scope>NUCLEOTIDE SEQUENCE [LARGE SCALE GENOMIC DNA]</scope>
    <source>
        <strain evidence="2">JCM 16928</strain>
    </source>
</reference>
<protein>
    <submittedName>
        <fullName evidence="1">Uncharacterized protein</fullName>
    </submittedName>
</protein>
<keyword evidence="2" id="KW-1185">Reference proteome</keyword>
<proteinExistence type="predicted"/>
<sequence length="93" mass="10319">MATTTESGIEDLVWLQQMLARHPELASMHYQIAERDGLVSVEVSGANYEARAWRAAINGRITPSYIDQHGVRRQLVIGTRIAVQVVQYPANAA</sequence>
<dbReference type="RefSeq" id="WP_344845913.1">
    <property type="nucleotide sequence ID" value="NZ_BAABAA010000008.1"/>
</dbReference>